<keyword evidence="3" id="KW-1185">Reference proteome</keyword>
<sequence length="251" mass="28612">MDRDPKPITRSTIRFASQSKPEEPRTESHILVNIGGKDYRLIKHRHGIMGPKRLRMPEQEVPRKMTTYEHQRSSWNPSSSKKHRYGKTTTSTTLEVAASCQGVETTLAQSFEDKFFRFLASCLSSDLHCAVHGVEYAFGAHDYPTSGVFEVREFMEQHAASYHGSVCNCILPESLKISAVRHDPDGQSYDSERRRLRSAFSCLSSISMRQKQLSTSSMFLQSPLKGCLPGAEKVYQWFLKGKMKEFMESIF</sequence>
<name>A0A6A6NHA1_HEVBR</name>
<evidence type="ECO:0000313" key="2">
    <source>
        <dbReference type="EMBL" id="KAF2324523.1"/>
    </source>
</evidence>
<organism evidence="2 3">
    <name type="scientific">Hevea brasiliensis</name>
    <name type="common">Para rubber tree</name>
    <name type="synonym">Siphonia brasiliensis</name>
    <dbReference type="NCBI Taxonomy" id="3981"/>
    <lineage>
        <taxon>Eukaryota</taxon>
        <taxon>Viridiplantae</taxon>
        <taxon>Streptophyta</taxon>
        <taxon>Embryophyta</taxon>
        <taxon>Tracheophyta</taxon>
        <taxon>Spermatophyta</taxon>
        <taxon>Magnoliopsida</taxon>
        <taxon>eudicotyledons</taxon>
        <taxon>Gunneridae</taxon>
        <taxon>Pentapetalae</taxon>
        <taxon>rosids</taxon>
        <taxon>fabids</taxon>
        <taxon>Malpighiales</taxon>
        <taxon>Euphorbiaceae</taxon>
        <taxon>Crotonoideae</taxon>
        <taxon>Micrandreae</taxon>
        <taxon>Hevea</taxon>
    </lineage>
</organism>
<dbReference type="EMBL" id="JAAGAX010000001">
    <property type="protein sequence ID" value="KAF2324523.1"/>
    <property type="molecule type" value="Genomic_DNA"/>
</dbReference>
<evidence type="ECO:0000256" key="1">
    <source>
        <dbReference type="SAM" id="MobiDB-lite"/>
    </source>
</evidence>
<gene>
    <name evidence="2" type="ORF">GH714_015028</name>
</gene>
<dbReference type="Proteomes" id="UP000467840">
    <property type="component" value="Chromosome 5"/>
</dbReference>
<evidence type="ECO:0000313" key="3">
    <source>
        <dbReference type="Proteomes" id="UP000467840"/>
    </source>
</evidence>
<accession>A0A6A6NHA1</accession>
<proteinExistence type="predicted"/>
<comment type="caution">
    <text evidence="2">The sequence shown here is derived from an EMBL/GenBank/DDBJ whole genome shotgun (WGS) entry which is preliminary data.</text>
</comment>
<dbReference type="AlphaFoldDB" id="A0A6A6NHA1"/>
<protein>
    <submittedName>
        <fullName evidence="2">Uncharacterized protein</fullName>
    </submittedName>
</protein>
<feature type="region of interest" description="Disordered" evidence="1">
    <location>
        <begin position="66"/>
        <end position="86"/>
    </location>
</feature>
<reference evidence="2 3" key="1">
    <citation type="journal article" date="2020" name="Mol. Plant">
        <title>The Chromosome-Based Rubber Tree Genome Provides New Insights into Spurge Genome Evolution and Rubber Biosynthesis.</title>
        <authorList>
            <person name="Liu J."/>
            <person name="Shi C."/>
            <person name="Shi C.C."/>
            <person name="Li W."/>
            <person name="Zhang Q.J."/>
            <person name="Zhang Y."/>
            <person name="Li K."/>
            <person name="Lu H.F."/>
            <person name="Shi C."/>
            <person name="Zhu S.T."/>
            <person name="Xiao Z.Y."/>
            <person name="Nan H."/>
            <person name="Yue Y."/>
            <person name="Zhu X.G."/>
            <person name="Wu Y."/>
            <person name="Hong X.N."/>
            <person name="Fan G.Y."/>
            <person name="Tong Y."/>
            <person name="Zhang D."/>
            <person name="Mao C.L."/>
            <person name="Liu Y.L."/>
            <person name="Hao S.J."/>
            <person name="Liu W.Q."/>
            <person name="Lv M.Q."/>
            <person name="Zhang H.B."/>
            <person name="Liu Y."/>
            <person name="Hu-Tang G.R."/>
            <person name="Wang J.P."/>
            <person name="Wang J.H."/>
            <person name="Sun Y.H."/>
            <person name="Ni S.B."/>
            <person name="Chen W.B."/>
            <person name="Zhang X.C."/>
            <person name="Jiao Y.N."/>
            <person name="Eichler E.E."/>
            <person name="Li G.H."/>
            <person name="Liu X."/>
            <person name="Gao L.Z."/>
        </authorList>
    </citation>
    <scope>NUCLEOTIDE SEQUENCE [LARGE SCALE GENOMIC DNA]</scope>
    <source>
        <strain evidence="3">cv. GT1</strain>
        <tissue evidence="2">Leaf</tissue>
    </source>
</reference>